<dbReference type="Pfam" id="PF02518">
    <property type="entry name" value="HATPase_c"/>
    <property type="match status" value="1"/>
</dbReference>
<organism evidence="12 13">
    <name type="scientific">Senegalimassilia faecalis</name>
    <dbReference type="NCBI Taxonomy" id="2509433"/>
    <lineage>
        <taxon>Bacteria</taxon>
        <taxon>Bacillati</taxon>
        <taxon>Actinomycetota</taxon>
        <taxon>Coriobacteriia</taxon>
        <taxon>Coriobacteriales</taxon>
        <taxon>Coriobacteriaceae</taxon>
        <taxon>Senegalimassilia</taxon>
    </lineage>
</organism>
<dbReference type="PROSITE" id="PS50109">
    <property type="entry name" value="HIS_KIN"/>
    <property type="match status" value="1"/>
</dbReference>
<keyword evidence="9" id="KW-0843">Virulence</keyword>
<accession>A0A4Q2JZ56</accession>
<dbReference type="SUPFAM" id="SSF47384">
    <property type="entry name" value="Homodimeric domain of signal transducing histidine kinase"/>
    <property type="match status" value="1"/>
</dbReference>
<keyword evidence="7 12" id="KW-0418">Kinase</keyword>
<protein>
    <recommendedName>
        <fullName evidence="3">histidine kinase</fullName>
        <ecNumber evidence="3">2.7.13.3</ecNumber>
    </recommendedName>
</protein>
<feature type="domain" description="Histidine kinase" evidence="11">
    <location>
        <begin position="131"/>
        <end position="353"/>
    </location>
</feature>
<evidence type="ECO:0000256" key="4">
    <source>
        <dbReference type="ARBA" id="ARBA00022475"/>
    </source>
</evidence>
<name>A0A4Q2JZ56_9ACTN</name>
<dbReference type="InterPro" id="IPR050980">
    <property type="entry name" value="2C_sensor_his_kinase"/>
</dbReference>
<dbReference type="PRINTS" id="PR00344">
    <property type="entry name" value="BCTRLSENSOR"/>
</dbReference>
<dbReference type="InterPro" id="IPR036097">
    <property type="entry name" value="HisK_dim/P_sf"/>
</dbReference>
<dbReference type="Gene3D" id="3.30.565.10">
    <property type="entry name" value="Histidine kinase-like ATPase, C-terminal domain"/>
    <property type="match status" value="1"/>
</dbReference>
<dbReference type="InterPro" id="IPR036890">
    <property type="entry name" value="HATPase_C_sf"/>
</dbReference>
<evidence type="ECO:0000256" key="8">
    <source>
        <dbReference type="ARBA" id="ARBA00023012"/>
    </source>
</evidence>
<evidence type="ECO:0000256" key="1">
    <source>
        <dbReference type="ARBA" id="ARBA00000085"/>
    </source>
</evidence>
<comment type="catalytic activity">
    <reaction evidence="1">
        <text>ATP + protein L-histidine = ADP + protein N-phospho-L-histidine.</text>
        <dbReference type="EC" id="2.7.13.3"/>
    </reaction>
</comment>
<sequence>MMAIAHYKSLDRFPTWMWIRDDGYTLVLGAPDDSYVFYSLQFPIDRLLAYPLYVLAVLFVDALILFCMYAVARRRAQRAVKPVTEALDALSRGQSAEVTFGGDLAEIGNRLTDVSRIIERKDSARALWIRGVSHDIRTPLSLVVGQADAIARRDDAPADVREQAGAVREQGMKIAALVTDLNTAAQLDYDAKPVQTERVALSRIVRDACARHINEGFDDAFPLTCNIDKAAADAAVLGDERLLTRAAENLLANARSHNPQGCAVHVALEPAGTGSVSMRVADTGCGAAPEQLDAIRARIERAQRTGTVAAAYGEEHGLGLVLVDRIARAHGGTFSVDGSQAGFTATVTLPLAP</sequence>
<feature type="transmembrane region" description="Helical" evidence="10">
    <location>
        <begin position="50"/>
        <end position="72"/>
    </location>
</feature>
<dbReference type="SMART" id="SM00388">
    <property type="entry name" value="HisKA"/>
    <property type="match status" value="1"/>
</dbReference>
<dbReference type="Gene3D" id="1.10.287.130">
    <property type="match status" value="1"/>
</dbReference>
<evidence type="ECO:0000313" key="13">
    <source>
        <dbReference type="Proteomes" id="UP000293345"/>
    </source>
</evidence>
<dbReference type="PANTHER" id="PTHR44936">
    <property type="entry name" value="SENSOR PROTEIN CREC"/>
    <property type="match status" value="1"/>
</dbReference>
<dbReference type="CDD" id="cd00082">
    <property type="entry name" value="HisKA"/>
    <property type="match status" value="1"/>
</dbReference>
<dbReference type="InterPro" id="IPR004358">
    <property type="entry name" value="Sig_transdc_His_kin-like_C"/>
</dbReference>
<comment type="subcellular location">
    <subcellularLocation>
        <location evidence="2">Cell membrane</location>
        <topology evidence="2">Multi-pass membrane protein</topology>
    </subcellularLocation>
</comment>
<dbReference type="SUPFAM" id="SSF55874">
    <property type="entry name" value="ATPase domain of HSP90 chaperone/DNA topoisomerase II/histidine kinase"/>
    <property type="match status" value="1"/>
</dbReference>
<evidence type="ECO:0000256" key="2">
    <source>
        <dbReference type="ARBA" id="ARBA00004651"/>
    </source>
</evidence>
<dbReference type="SMART" id="SM00387">
    <property type="entry name" value="HATPase_c"/>
    <property type="match status" value="1"/>
</dbReference>
<keyword evidence="10" id="KW-0472">Membrane</keyword>
<keyword evidence="6" id="KW-0808">Transferase</keyword>
<keyword evidence="8" id="KW-0902">Two-component regulatory system</keyword>
<evidence type="ECO:0000256" key="6">
    <source>
        <dbReference type="ARBA" id="ARBA00022679"/>
    </source>
</evidence>
<comment type="caution">
    <text evidence="12">The sequence shown here is derived from an EMBL/GenBank/DDBJ whole genome shotgun (WGS) entry which is preliminary data.</text>
</comment>
<dbReference type="InterPro" id="IPR003594">
    <property type="entry name" value="HATPase_dom"/>
</dbReference>
<dbReference type="CDD" id="cd00075">
    <property type="entry name" value="HATPase"/>
    <property type="match status" value="1"/>
</dbReference>
<dbReference type="PANTHER" id="PTHR44936:SF9">
    <property type="entry name" value="SENSOR PROTEIN CREC"/>
    <property type="match status" value="1"/>
</dbReference>
<evidence type="ECO:0000256" key="3">
    <source>
        <dbReference type="ARBA" id="ARBA00012438"/>
    </source>
</evidence>
<dbReference type="Proteomes" id="UP000293345">
    <property type="component" value="Unassembled WGS sequence"/>
</dbReference>
<evidence type="ECO:0000256" key="7">
    <source>
        <dbReference type="ARBA" id="ARBA00022777"/>
    </source>
</evidence>
<dbReference type="RefSeq" id="WP_129422970.1">
    <property type="nucleotide sequence ID" value="NZ_SDPW01000001.1"/>
</dbReference>
<keyword evidence="13" id="KW-1185">Reference proteome</keyword>
<gene>
    <name evidence="12" type="ORF">ET524_01030</name>
</gene>
<dbReference type="InterPro" id="IPR005467">
    <property type="entry name" value="His_kinase_dom"/>
</dbReference>
<keyword evidence="4" id="KW-1003">Cell membrane</keyword>
<dbReference type="GO" id="GO:0000155">
    <property type="term" value="F:phosphorelay sensor kinase activity"/>
    <property type="evidence" value="ECO:0007669"/>
    <property type="project" value="InterPro"/>
</dbReference>
<keyword evidence="10" id="KW-1133">Transmembrane helix</keyword>
<dbReference type="InterPro" id="IPR003661">
    <property type="entry name" value="HisK_dim/P_dom"/>
</dbReference>
<dbReference type="Pfam" id="PF00512">
    <property type="entry name" value="HisKA"/>
    <property type="match status" value="1"/>
</dbReference>
<dbReference type="AlphaFoldDB" id="A0A4Q2JZ56"/>
<dbReference type="EMBL" id="SDPW01000001">
    <property type="protein sequence ID" value="RXZ53240.1"/>
    <property type="molecule type" value="Genomic_DNA"/>
</dbReference>
<dbReference type="GO" id="GO:0005886">
    <property type="term" value="C:plasma membrane"/>
    <property type="evidence" value="ECO:0007669"/>
    <property type="project" value="UniProtKB-SubCell"/>
</dbReference>
<evidence type="ECO:0000256" key="5">
    <source>
        <dbReference type="ARBA" id="ARBA00022553"/>
    </source>
</evidence>
<proteinExistence type="predicted"/>
<reference evidence="12 13" key="1">
    <citation type="submission" date="2019-01" db="EMBL/GenBank/DDBJ databases">
        <title>Senegalimassilia sp. nov. KGMB04484 isolated human feces.</title>
        <authorList>
            <person name="Han K.-I."/>
            <person name="Kim J.-S."/>
            <person name="Lee K.C."/>
            <person name="Suh M.K."/>
            <person name="Eom M.K."/>
            <person name="Lee J.H."/>
            <person name="Park S.-H."/>
            <person name="Kang S.W."/>
            <person name="Park J.-E."/>
            <person name="Oh B.S."/>
            <person name="Yu S.Y."/>
            <person name="Choi S.-H."/>
            <person name="Lee D.H."/>
            <person name="Yoon H."/>
            <person name="Kim B.-Y."/>
            <person name="Lee J.H."/>
            <person name="Lee J.-S."/>
        </authorList>
    </citation>
    <scope>NUCLEOTIDE SEQUENCE [LARGE SCALE GENOMIC DNA]</scope>
    <source>
        <strain evidence="12 13">KGMB04484</strain>
    </source>
</reference>
<evidence type="ECO:0000256" key="9">
    <source>
        <dbReference type="ARBA" id="ARBA00023026"/>
    </source>
</evidence>
<dbReference type="OrthoDB" id="9757990at2"/>
<keyword evidence="10" id="KW-0812">Transmembrane</keyword>
<evidence type="ECO:0000259" key="11">
    <source>
        <dbReference type="PROSITE" id="PS50109"/>
    </source>
</evidence>
<keyword evidence="5" id="KW-0597">Phosphoprotein</keyword>
<evidence type="ECO:0000313" key="12">
    <source>
        <dbReference type="EMBL" id="RXZ53240.1"/>
    </source>
</evidence>
<evidence type="ECO:0000256" key="10">
    <source>
        <dbReference type="SAM" id="Phobius"/>
    </source>
</evidence>
<dbReference type="EC" id="2.7.13.3" evidence="3"/>